<gene>
    <name evidence="1" type="ORF">MetexDRAFT_2842</name>
</gene>
<accession>H1KJN0</accession>
<organism evidence="1 2">
    <name type="scientific">Methylorubrum extorquens DSM 13060</name>
    <dbReference type="NCBI Taxonomy" id="882800"/>
    <lineage>
        <taxon>Bacteria</taxon>
        <taxon>Pseudomonadati</taxon>
        <taxon>Pseudomonadota</taxon>
        <taxon>Alphaproteobacteria</taxon>
        <taxon>Hyphomicrobiales</taxon>
        <taxon>Methylobacteriaceae</taxon>
        <taxon>Methylorubrum</taxon>
    </lineage>
</organism>
<comment type="caution">
    <text evidence="1">The sequence shown here is derived from an EMBL/GenBank/DDBJ whole genome shotgun (WGS) entry which is preliminary data.</text>
</comment>
<sequence length="154" mass="17343">MTDNSNTVAPRLKRRQAKKRALSAVEEQQVRQWIGFVHSTQTPLDRTSQAGRCIRTMDQGRVRYLRGLEFEEGIRCLKSNVTFDPLVDAPRDRTCLSGADARAMLTHVAVAELIKQFGEDRAAKTLACIARRLRRDGSDHIRAAVLQLVDEAKV</sequence>
<reference evidence="1 2" key="1">
    <citation type="submission" date="2011-09" db="EMBL/GenBank/DDBJ databases">
        <title>The draft genome of Methylobacterium extorquens DSM 13060.</title>
        <authorList>
            <consortium name="US DOE Joint Genome Institute (JGI-PGF)"/>
            <person name="Lucas S."/>
            <person name="Han J."/>
            <person name="Lapidus A."/>
            <person name="Cheng J.-F."/>
            <person name="Goodwin L."/>
            <person name="Pitluck S."/>
            <person name="Peters L."/>
            <person name="Land M.L."/>
            <person name="Hauser L."/>
            <person name="Koskimaki J."/>
            <person name="Halonen O."/>
            <person name="Pirttila A."/>
            <person name="Frank C."/>
            <person name="Woyke T.J."/>
        </authorList>
    </citation>
    <scope>NUCLEOTIDE SEQUENCE [LARGE SCALE GENOMIC DNA]</scope>
    <source>
        <strain evidence="1 2">DSM 13060</strain>
    </source>
</reference>
<dbReference type="Proteomes" id="UP000004382">
    <property type="component" value="Unassembled WGS sequence"/>
</dbReference>
<evidence type="ECO:0000313" key="1">
    <source>
        <dbReference type="EMBL" id="EHP92275.1"/>
    </source>
</evidence>
<protein>
    <submittedName>
        <fullName evidence="1">Uncharacterized protein</fullName>
    </submittedName>
</protein>
<evidence type="ECO:0000313" key="2">
    <source>
        <dbReference type="Proteomes" id="UP000004382"/>
    </source>
</evidence>
<dbReference type="AlphaFoldDB" id="H1KJN0"/>
<proteinExistence type="predicted"/>
<dbReference type="RefSeq" id="WP_003600560.1">
    <property type="nucleotide sequence ID" value="NZ_AGJK01000069.1"/>
</dbReference>
<name>H1KJN0_METEX</name>
<dbReference type="EMBL" id="AGJK01000069">
    <property type="protein sequence ID" value="EHP92275.1"/>
    <property type="molecule type" value="Genomic_DNA"/>
</dbReference>
<dbReference type="PATRIC" id="fig|882800.3.peg.2796"/>